<feature type="transmembrane region" description="Helical" evidence="6">
    <location>
        <begin position="46"/>
        <end position="65"/>
    </location>
</feature>
<keyword evidence="3 6" id="KW-0812">Transmembrane</keyword>
<dbReference type="PANTHER" id="PTHR30238:SF4">
    <property type="entry name" value="SLL1022 PROTEIN"/>
    <property type="match status" value="1"/>
</dbReference>
<evidence type="ECO:0000256" key="5">
    <source>
        <dbReference type="ARBA" id="ARBA00023136"/>
    </source>
</evidence>
<feature type="transmembrane region" description="Helical" evidence="6">
    <location>
        <begin position="163"/>
        <end position="187"/>
    </location>
</feature>
<feature type="transmembrane region" description="Helical" evidence="6">
    <location>
        <begin position="12"/>
        <end position="34"/>
    </location>
</feature>
<dbReference type="GO" id="GO:0016020">
    <property type="term" value="C:membrane"/>
    <property type="evidence" value="ECO:0007669"/>
    <property type="project" value="UniProtKB-SubCell"/>
</dbReference>
<dbReference type="AlphaFoldDB" id="A0A089HTQ9"/>
<dbReference type="STRING" id="44251.PDUR_21175"/>
<dbReference type="KEGG" id="pdu:PDUR_21175"/>
<evidence type="ECO:0000256" key="3">
    <source>
        <dbReference type="ARBA" id="ARBA00022692"/>
    </source>
</evidence>
<dbReference type="Pfam" id="PF03741">
    <property type="entry name" value="TerC"/>
    <property type="match status" value="1"/>
</dbReference>
<evidence type="ECO:0000313" key="7">
    <source>
        <dbReference type="EMBL" id="AIQ14145.1"/>
    </source>
</evidence>
<dbReference type="eggNOG" id="COG0861">
    <property type="taxonomic scope" value="Bacteria"/>
</dbReference>
<evidence type="ECO:0000256" key="4">
    <source>
        <dbReference type="ARBA" id="ARBA00022989"/>
    </source>
</evidence>
<dbReference type="PANTHER" id="PTHR30238">
    <property type="entry name" value="MEMBRANE BOUND PREDICTED REDOX MODULATOR"/>
    <property type="match status" value="1"/>
</dbReference>
<name>A0A089HTQ9_PAEDU</name>
<sequence>MDFGLLLEYGWVLLVLVGLEGLLAADNALVLAIMVKHLPEETRKKALFYGLFGAFIFRFGSLFVISFLVDIWQVQAIGAIYLLFIAANHIIRKIIASRKPVTEEAAESGGKEDTDRKKGGFWLTVFKVELADIAFAVDSILAAVALAVALPPSGLPAIGGLDGGVFLVIFAGGFIGLVIMRFAASFFVKLLHSRPGLEVAAFVIVGWVGVKLAVITLAHPSLGILSEDFAHSTLWKATFYIVLVLIAAIGWFMSKHTTEENNGVNPVRELDKQLGK</sequence>
<comment type="similarity">
    <text evidence="2">Belongs to the TerC family.</text>
</comment>
<dbReference type="NCBIfam" id="TIGR03716">
    <property type="entry name" value="R_switched_YkoY"/>
    <property type="match status" value="1"/>
</dbReference>
<keyword evidence="8" id="KW-1185">Reference proteome</keyword>
<evidence type="ECO:0000256" key="1">
    <source>
        <dbReference type="ARBA" id="ARBA00004141"/>
    </source>
</evidence>
<feature type="transmembrane region" description="Helical" evidence="6">
    <location>
        <begin position="71"/>
        <end position="91"/>
    </location>
</feature>
<keyword evidence="5 6" id="KW-0472">Membrane</keyword>
<evidence type="ECO:0000313" key="8">
    <source>
        <dbReference type="Proteomes" id="UP000029409"/>
    </source>
</evidence>
<gene>
    <name evidence="7" type="ORF">PDUR_21175</name>
</gene>
<feature type="transmembrane region" description="Helical" evidence="6">
    <location>
        <begin position="199"/>
        <end position="222"/>
    </location>
</feature>
<organism evidence="7 8">
    <name type="scientific">Paenibacillus durus</name>
    <name type="common">Paenibacillus azotofixans</name>
    <dbReference type="NCBI Taxonomy" id="44251"/>
    <lineage>
        <taxon>Bacteria</taxon>
        <taxon>Bacillati</taxon>
        <taxon>Bacillota</taxon>
        <taxon>Bacilli</taxon>
        <taxon>Bacillales</taxon>
        <taxon>Paenibacillaceae</taxon>
        <taxon>Paenibacillus</taxon>
    </lineage>
</organism>
<dbReference type="OrthoDB" id="9806211at2"/>
<reference evidence="7 8" key="1">
    <citation type="submission" date="2014-08" db="EMBL/GenBank/DDBJ databases">
        <title>Comparative genomics of the Paenibacillus odorifer group.</title>
        <authorList>
            <person name="den Bakker H.C."/>
            <person name="Tsai Y.-C."/>
            <person name="Martin N."/>
            <person name="Korlach J."/>
            <person name="Wiedmann M."/>
        </authorList>
    </citation>
    <scope>NUCLEOTIDE SEQUENCE [LARGE SCALE GENOMIC DNA]</scope>
    <source>
        <strain evidence="7 8">DSM 1735</strain>
    </source>
</reference>
<evidence type="ECO:0000256" key="2">
    <source>
        <dbReference type="ARBA" id="ARBA00007511"/>
    </source>
</evidence>
<feature type="transmembrane region" description="Helical" evidence="6">
    <location>
        <begin position="234"/>
        <end position="253"/>
    </location>
</feature>
<dbReference type="Proteomes" id="UP000029409">
    <property type="component" value="Chromosome"/>
</dbReference>
<evidence type="ECO:0000256" key="6">
    <source>
        <dbReference type="SAM" id="Phobius"/>
    </source>
</evidence>
<dbReference type="RefSeq" id="WP_042207947.1">
    <property type="nucleotide sequence ID" value="NZ_CP009288.1"/>
</dbReference>
<keyword evidence="4 6" id="KW-1133">Transmembrane helix</keyword>
<protein>
    <submittedName>
        <fullName evidence="7">Membrane protein</fullName>
    </submittedName>
</protein>
<dbReference type="InterPro" id="IPR022493">
    <property type="entry name" value="CHP03716_TM_YkoY"/>
</dbReference>
<feature type="transmembrane region" description="Helical" evidence="6">
    <location>
        <begin position="130"/>
        <end position="151"/>
    </location>
</feature>
<accession>A0A089HTQ9</accession>
<dbReference type="InterPro" id="IPR005496">
    <property type="entry name" value="Integral_membrane_TerC"/>
</dbReference>
<proteinExistence type="inferred from homology"/>
<comment type="subcellular location">
    <subcellularLocation>
        <location evidence="1">Membrane</location>
        <topology evidence="1">Multi-pass membrane protein</topology>
    </subcellularLocation>
</comment>
<dbReference type="EMBL" id="CP009288">
    <property type="protein sequence ID" value="AIQ14145.1"/>
    <property type="molecule type" value="Genomic_DNA"/>
</dbReference>